<protein>
    <submittedName>
        <fullName evidence="1">Uncharacterized protein</fullName>
    </submittedName>
</protein>
<keyword evidence="2" id="KW-1185">Reference proteome</keyword>
<name>A0A8X6WUB2_9ARAC</name>
<gene>
    <name evidence="1" type="ORF">TNIN_412011</name>
</gene>
<organism evidence="1 2">
    <name type="scientific">Trichonephila inaurata madagascariensis</name>
    <dbReference type="NCBI Taxonomy" id="2747483"/>
    <lineage>
        <taxon>Eukaryota</taxon>
        <taxon>Metazoa</taxon>
        <taxon>Ecdysozoa</taxon>
        <taxon>Arthropoda</taxon>
        <taxon>Chelicerata</taxon>
        <taxon>Arachnida</taxon>
        <taxon>Araneae</taxon>
        <taxon>Araneomorphae</taxon>
        <taxon>Entelegynae</taxon>
        <taxon>Araneoidea</taxon>
        <taxon>Nephilidae</taxon>
        <taxon>Trichonephila</taxon>
        <taxon>Trichonephila inaurata</taxon>
    </lineage>
</organism>
<feature type="non-terminal residue" evidence="1">
    <location>
        <position position="24"/>
    </location>
</feature>
<evidence type="ECO:0000313" key="1">
    <source>
        <dbReference type="EMBL" id="GFY41473.1"/>
    </source>
</evidence>
<dbReference type="AlphaFoldDB" id="A0A8X6WUB2"/>
<evidence type="ECO:0000313" key="2">
    <source>
        <dbReference type="Proteomes" id="UP000886998"/>
    </source>
</evidence>
<comment type="caution">
    <text evidence="1">The sequence shown here is derived from an EMBL/GenBank/DDBJ whole genome shotgun (WGS) entry which is preliminary data.</text>
</comment>
<accession>A0A8X6WUB2</accession>
<dbReference type="EMBL" id="BMAV01002535">
    <property type="protein sequence ID" value="GFY41473.1"/>
    <property type="molecule type" value="Genomic_DNA"/>
</dbReference>
<reference evidence="1" key="1">
    <citation type="submission" date="2020-08" db="EMBL/GenBank/DDBJ databases">
        <title>Multicomponent nature underlies the extraordinary mechanical properties of spider dragline silk.</title>
        <authorList>
            <person name="Kono N."/>
            <person name="Nakamura H."/>
            <person name="Mori M."/>
            <person name="Yoshida Y."/>
            <person name="Ohtoshi R."/>
            <person name="Malay A.D."/>
            <person name="Moran D.A.P."/>
            <person name="Tomita M."/>
            <person name="Numata K."/>
            <person name="Arakawa K."/>
        </authorList>
    </citation>
    <scope>NUCLEOTIDE SEQUENCE</scope>
</reference>
<sequence>KIRYLIWEQNYLKYGRSSSLCSFA</sequence>
<proteinExistence type="predicted"/>
<dbReference type="Proteomes" id="UP000886998">
    <property type="component" value="Unassembled WGS sequence"/>
</dbReference>